<reference evidence="3" key="2">
    <citation type="submission" date="2015-01" db="EMBL/GenBank/DDBJ databases">
        <title>Evolutionary Origins and Diversification of the Mycorrhizal Mutualists.</title>
        <authorList>
            <consortium name="DOE Joint Genome Institute"/>
            <consortium name="Mycorrhizal Genomics Consortium"/>
            <person name="Kohler A."/>
            <person name="Kuo A."/>
            <person name="Nagy L.G."/>
            <person name="Floudas D."/>
            <person name="Copeland A."/>
            <person name="Barry K.W."/>
            <person name="Cichocki N."/>
            <person name="Veneault-Fourrey C."/>
            <person name="LaButti K."/>
            <person name="Lindquist E.A."/>
            <person name="Lipzen A."/>
            <person name="Lundell T."/>
            <person name="Morin E."/>
            <person name="Murat C."/>
            <person name="Riley R."/>
            <person name="Ohm R."/>
            <person name="Sun H."/>
            <person name="Tunlid A."/>
            <person name="Henrissat B."/>
            <person name="Grigoriev I.V."/>
            <person name="Hibbett D.S."/>
            <person name="Martin F."/>
        </authorList>
    </citation>
    <scope>NUCLEOTIDE SEQUENCE [LARGE SCALE GENOMIC DNA]</scope>
    <source>
        <strain evidence="3">Ve08.2h10</strain>
    </source>
</reference>
<organism evidence="2 3">
    <name type="scientific">Paxillus rubicundulus Ve08.2h10</name>
    <dbReference type="NCBI Taxonomy" id="930991"/>
    <lineage>
        <taxon>Eukaryota</taxon>
        <taxon>Fungi</taxon>
        <taxon>Dikarya</taxon>
        <taxon>Basidiomycota</taxon>
        <taxon>Agaricomycotina</taxon>
        <taxon>Agaricomycetes</taxon>
        <taxon>Agaricomycetidae</taxon>
        <taxon>Boletales</taxon>
        <taxon>Paxilineae</taxon>
        <taxon>Paxillaceae</taxon>
        <taxon>Paxillus</taxon>
    </lineage>
</organism>
<feature type="region of interest" description="Disordered" evidence="1">
    <location>
        <begin position="117"/>
        <end position="195"/>
    </location>
</feature>
<dbReference type="AlphaFoldDB" id="A0A0D0CZ42"/>
<feature type="compositionally biased region" description="Basic residues" evidence="1">
    <location>
        <begin position="138"/>
        <end position="148"/>
    </location>
</feature>
<evidence type="ECO:0000313" key="3">
    <source>
        <dbReference type="Proteomes" id="UP000054538"/>
    </source>
</evidence>
<dbReference type="HOGENOM" id="CLU_518846_0_0_1"/>
<feature type="compositionally biased region" description="Low complexity" evidence="1">
    <location>
        <begin position="149"/>
        <end position="184"/>
    </location>
</feature>
<feature type="region of interest" description="Disordered" evidence="1">
    <location>
        <begin position="337"/>
        <end position="432"/>
    </location>
</feature>
<keyword evidence="3" id="KW-1185">Reference proteome</keyword>
<feature type="compositionally biased region" description="Polar residues" evidence="1">
    <location>
        <begin position="411"/>
        <end position="424"/>
    </location>
</feature>
<dbReference type="Proteomes" id="UP000054538">
    <property type="component" value="Unassembled WGS sequence"/>
</dbReference>
<evidence type="ECO:0000256" key="1">
    <source>
        <dbReference type="SAM" id="MobiDB-lite"/>
    </source>
</evidence>
<feature type="region of interest" description="Disordered" evidence="1">
    <location>
        <begin position="272"/>
        <end position="303"/>
    </location>
</feature>
<proteinExistence type="predicted"/>
<feature type="compositionally biased region" description="Polar residues" evidence="1">
    <location>
        <begin position="276"/>
        <end position="288"/>
    </location>
</feature>
<reference evidence="2 3" key="1">
    <citation type="submission" date="2014-04" db="EMBL/GenBank/DDBJ databases">
        <authorList>
            <consortium name="DOE Joint Genome Institute"/>
            <person name="Kuo A."/>
            <person name="Kohler A."/>
            <person name="Jargeat P."/>
            <person name="Nagy L.G."/>
            <person name="Floudas D."/>
            <person name="Copeland A."/>
            <person name="Barry K.W."/>
            <person name="Cichocki N."/>
            <person name="Veneault-Fourrey C."/>
            <person name="LaButti K."/>
            <person name="Lindquist E.A."/>
            <person name="Lipzen A."/>
            <person name="Lundell T."/>
            <person name="Morin E."/>
            <person name="Murat C."/>
            <person name="Sun H."/>
            <person name="Tunlid A."/>
            <person name="Henrissat B."/>
            <person name="Grigoriev I.V."/>
            <person name="Hibbett D.S."/>
            <person name="Martin F."/>
            <person name="Nordberg H.P."/>
            <person name="Cantor M.N."/>
            <person name="Hua S.X."/>
        </authorList>
    </citation>
    <scope>NUCLEOTIDE SEQUENCE [LARGE SCALE GENOMIC DNA]</scope>
    <source>
        <strain evidence="2 3">Ve08.2h10</strain>
    </source>
</reference>
<sequence>MQANVKGEKSTLLLVGWRTTHCVTKLQAAPHGHTTFFQGASFTAKSGDTVRLNGNVILCHGADKSCIGRIREILLSPDHERNARFVAIQLFSLTPMLHPTLHSPCLELTNEEVIVSRQAGTPSPAPSTSTPAFDATAKKSKPKGKGKAKQAAGTAQGSTRTASTSVQSSTSTTPTTVQRQSSTSAPHISPQPHVIPFPLQSQQHMMSTSSHQLSAMATPPYPPRVAFTPGSQLTMPPLQPFASHPSIASSAHAHTGQHQQFLPIQYPQGPAYAGPSQPSVNALQSMSASHPPPYHANGQAPPGPTMHLAHIMGHAHSMVPVLFHPAHLSHERMPGTYMTTHVTPHVPPTQVQQSSAGGSHRSSSQTHASIPGSTSLRVPSSAAAATARPSGVNHTRNASTTTLARRSTSTPSDSGSVTAPISTSLRRPRDLDGDDLLTLAPQQKKCLLDSAATLVKKLGIPEEEIRKFIDLGNLYSMCVDIKATLLVLANVSKENEIVAARDTISSKDFQLTKSLIQRSSIMDLL</sequence>
<protein>
    <submittedName>
        <fullName evidence="2">Uncharacterized protein</fullName>
    </submittedName>
</protein>
<gene>
    <name evidence="2" type="ORF">PAXRUDRAFT_28036</name>
</gene>
<evidence type="ECO:0000313" key="2">
    <source>
        <dbReference type="EMBL" id="KIK80898.1"/>
    </source>
</evidence>
<dbReference type="OrthoDB" id="10673142at2759"/>
<dbReference type="InParanoid" id="A0A0D0CZ42"/>
<feature type="compositionally biased region" description="Low complexity" evidence="1">
    <location>
        <begin position="339"/>
        <end position="365"/>
    </location>
</feature>
<feature type="compositionally biased region" description="Polar residues" evidence="1">
    <location>
        <begin position="366"/>
        <end position="378"/>
    </location>
</feature>
<accession>A0A0D0CZ42</accession>
<name>A0A0D0CZ42_9AGAM</name>
<feature type="compositionally biased region" description="Low complexity" evidence="1">
    <location>
        <begin position="126"/>
        <end position="135"/>
    </location>
</feature>
<dbReference type="EMBL" id="KN825908">
    <property type="protein sequence ID" value="KIK80898.1"/>
    <property type="molecule type" value="Genomic_DNA"/>
</dbReference>
<dbReference type="STRING" id="930991.A0A0D0CZ42"/>
<feature type="compositionally biased region" description="Low complexity" evidence="1">
    <location>
        <begin position="395"/>
        <end position="410"/>
    </location>
</feature>